<reference evidence="15" key="2">
    <citation type="submission" date="2020-09" db="EMBL/GenBank/DDBJ databases">
        <authorList>
            <person name="Sun Q."/>
            <person name="Zhou Y."/>
        </authorList>
    </citation>
    <scope>NUCLEOTIDE SEQUENCE</scope>
    <source>
        <strain evidence="15">CGMCC 4.7110</strain>
    </source>
</reference>
<dbReference type="CDD" id="cd00082">
    <property type="entry name" value="HisKA"/>
    <property type="match status" value="1"/>
</dbReference>
<dbReference type="GO" id="GO:0005886">
    <property type="term" value="C:plasma membrane"/>
    <property type="evidence" value="ECO:0007669"/>
    <property type="project" value="UniProtKB-SubCell"/>
</dbReference>
<reference evidence="15" key="1">
    <citation type="journal article" date="2014" name="Int. J. Syst. Evol. Microbiol.">
        <title>Complete genome sequence of Corynebacterium casei LMG S-19264T (=DSM 44701T), isolated from a smear-ripened cheese.</title>
        <authorList>
            <consortium name="US DOE Joint Genome Institute (JGI-PGF)"/>
            <person name="Walter F."/>
            <person name="Albersmeier A."/>
            <person name="Kalinowski J."/>
            <person name="Ruckert C."/>
        </authorList>
    </citation>
    <scope>NUCLEOTIDE SEQUENCE</scope>
    <source>
        <strain evidence="15">CGMCC 4.7110</strain>
    </source>
</reference>
<dbReference type="InterPro" id="IPR003661">
    <property type="entry name" value="HisK_dim/P_dom"/>
</dbReference>
<keyword evidence="6" id="KW-0808">Transferase</keyword>
<evidence type="ECO:0000259" key="14">
    <source>
        <dbReference type="PROSITE" id="PS50885"/>
    </source>
</evidence>
<dbReference type="InterPro" id="IPR003594">
    <property type="entry name" value="HATPase_dom"/>
</dbReference>
<dbReference type="GO" id="GO:0005509">
    <property type="term" value="F:calcium ion binding"/>
    <property type="evidence" value="ECO:0007669"/>
    <property type="project" value="UniProtKB-ARBA"/>
</dbReference>
<feature type="transmembrane region" description="Helical" evidence="12">
    <location>
        <begin position="21"/>
        <end position="42"/>
    </location>
</feature>
<evidence type="ECO:0000256" key="5">
    <source>
        <dbReference type="ARBA" id="ARBA00022553"/>
    </source>
</evidence>
<dbReference type="FunFam" id="3.30.565.10:FF:000006">
    <property type="entry name" value="Sensor histidine kinase WalK"/>
    <property type="match status" value="1"/>
</dbReference>
<dbReference type="Proteomes" id="UP000653411">
    <property type="component" value="Unassembled WGS sequence"/>
</dbReference>
<evidence type="ECO:0000313" key="15">
    <source>
        <dbReference type="EMBL" id="GGN21314.1"/>
    </source>
</evidence>
<dbReference type="PRINTS" id="PR00344">
    <property type="entry name" value="BCTRLSENSOR"/>
</dbReference>
<dbReference type="PROSITE" id="PS50885">
    <property type="entry name" value="HAMP"/>
    <property type="match status" value="1"/>
</dbReference>
<dbReference type="EC" id="2.7.13.3" evidence="4"/>
<dbReference type="Gene3D" id="3.30.565.10">
    <property type="entry name" value="Histidine kinase-like ATPase, C-terminal domain"/>
    <property type="match status" value="1"/>
</dbReference>
<keyword evidence="8 15" id="KW-0418">Kinase</keyword>
<evidence type="ECO:0000256" key="10">
    <source>
        <dbReference type="ARBA" id="ARBA00023012"/>
    </source>
</evidence>
<dbReference type="InterPro" id="IPR036097">
    <property type="entry name" value="HisK_dim/P_sf"/>
</dbReference>
<comment type="catalytic activity">
    <reaction evidence="1">
        <text>ATP + protein L-histidine = ADP + protein N-phospho-L-histidine.</text>
        <dbReference type="EC" id="2.7.13.3"/>
    </reaction>
</comment>
<feature type="domain" description="Histidine kinase" evidence="13">
    <location>
        <begin position="268"/>
        <end position="489"/>
    </location>
</feature>
<sequence>MTAVRRALTRLRGRSLRARMVLVHSLTLAAVCTAMALATVLVQRYYLIRDLDQRVTDAAEHSQGGRQHGPPGASLGFLNERGQHTGTLAALMDSDGITTAEVVTDEGPRSLTAAQCAALDGIPADGTLHTRTIPGLGDYRLTAVSEGGTAMLAGLPVDGVRQMIDSLVVIEACIAGIGLVLAGSVSAVAIRRQLRPLGRVAATAVEVSHAPLDRGEVSGLTRVPAPDTDPGTEVGQVGVALNRLIDHVEWSLSERQRAEEHMRRFLTDASHELRTPLASIAGYAELMLMGVDTRKIEPELAWRRVSDQSARMTGLVEDLLLLARLEEGRPLEAAEVNLATLVGDAVWDARAAGADHHWQLVLRLDAPATVTGDPSRLHQVVANLLANARVHTPAGTRITVTVRAADGHCAIRVHDDGPGIPADLLPTVFDRFTRGDASRSRVPGAGGGAGGAGLGLAITAAITQAHGGRVEVDSAPGDTRFTVTLPLADATAPPPTPA</sequence>
<dbReference type="Gene3D" id="1.10.287.130">
    <property type="match status" value="1"/>
</dbReference>
<dbReference type="FunFam" id="1.10.287.130:FF:000001">
    <property type="entry name" value="Two-component sensor histidine kinase"/>
    <property type="match status" value="1"/>
</dbReference>
<evidence type="ECO:0000256" key="11">
    <source>
        <dbReference type="ARBA" id="ARBA00023136"/>
    </source>
</evidence>
<feature type="domain" description="HAMP" evidence="14">
    <location>
        <begin position="191"/>
        <end position="253"/>
    </location>
</feature>
<keyword evidence="5" id="KW-0597">Phosphoprotein</keyword>
<comment type="subcellular location">
    <subcellularLocation>
        <location evidence="3">Cell membrane</location>
    </subcellularLocation>
</comment>
<accession>A0A917XFQ5</accession>
<name>A0A917XFQ5_9ACTN</name>
<dbReference type="GO" id="GO:0000155">
    <property type="term" value="F:phosphorelay sensor kinase activity"/>
    <property type="evidence" value="ECO:0007669"/>
    <property type="project" value="InterPro"/>
</dbReference>
<dbReference type="SUPFAM" id="SSF47384">
    <property type="entry name" value="Homodimeric domain of signal transducing histidine kinase"/>
    <property type="match status" value="1"/>
</dbReference>
<evidence type="ECO:0000256" key="8">
    <source>
        <dbReference type="ARBA" id="ARBA00022777"/>
    </source>
</evidence>
<dbReference type="InterPro" id="IPR003660">
    <property type="entry name" value="HAMP_dom"/>
</dbReference>
<dbReference type="RefSeq" id="WP_189265268.1">
    <property type="nucleotide sequence ID" value="NZ_BMML01000012.1"/>
</dbReference>
<proteinExistence type="predicted"/>
<organism evidence="15 16">
    <name type="scientific">Streptomyces fuscichromogenes</name>
    <dbReference type="NCBI Taxonomy" id="1324013"/>
    <lineage>
        <taxon>Bacteria</taxon>
        <taxon>Bacillati</taxon>
        <taxon>Actinomycetota</taxon>
        <taxon>Actinomycetes</taxon>
        <taxon>Kitasatosporales</taxon>
        <taxon>Streptomycetaceae</taxon>
        <taxon>Streptomyces</taxon>
    </lineage>
</organism>
<keyword evidence="9 12" id="KW-1133">Transmembrane helix</keyword>
<dbReference type="Pfam" id="PF00512">
    <property type="entry name" value="HisKA"/>
    <property type="match status" value="1"/>
</dbReference>
<keyword evidence="11 12" id="KW-0472">Membrane</keyword>
<evidence type="ECO:0000256" key="4">
    <source>
        <dbReference type="ARBA" id="ARBA00012438"/>
    </source>
</evidence>
<evidence type="ECO:0000256" key="3">
    <source>
        <dbReference type="ARBA" id="ARBA00004236"/>
    </source>
</evidence>
<dbReference type="SUPFAM" id="SSF55874">
    <property type="entry name" value="ATPase domain of HSP90 chaperone/DNA topoisomerase II/histidine kinase"/>
    <property type="match status" value="1"/>
</dbReference>
<keyword evidence="16" id="KW-1185">Reference proteome</keyword>
<evidence type="ECO:0000256" key="9">
    <source>
        <dbReference type="ARBA" id="ARBA00022989"/>
    </source>
</evidence>
<comment type="cofactor">
    <cofactor evidence="2">
        <name>a divalent metal cation</name>
        <dbReference type="ChEBI" id="CHEBI:60240"/>
    </cofactor>
</comment>
<dbReference type="PANTHER" id="PTHR45436:SF5">
    <property type="entry name" value="SENSOR HISTIDINE KINASE TRCS"/>
    <property type="match status" value="1"/>
</dbReference>
<evidence type="ECO:0000313" key="16">
    <source>
        <dbReference type="Proteomes" id="UP000653411"/>
    </source>
</evidence>
<dbReference type="EMBL" id="BMML01000012">
    <property type="protein sequence ID" value="GGN21314.1"/>
    <property type="molecule type" value="Genomic_DNA"/>
</dbReference>
<keyword evidence="7 12" id="KW-0812">Transmembrane</keyword>
<dbReference type="PANTHER" id="PTHR45436">
    <property type="entry name" value="SENSOR HISTIDINE KINASE YKOH"/>
    <property type="match status" value="1"/>
</dbReference>
<evidence type="ECO:0000259" key="13">
    <source>
        <dbReference type="PROSITE" id="PS50109"/>
    </source>
</evidence>
<gene>
    <name evidence="15" type="ORF">GCM10011578_052380</name>
</gene>
<dbReference type="CDD" id="cd00075">
    <property type="entry name" value="HATPase"/>
    <property type="match status" value="1"/>
</dbReference>
<dbReference type="InterPro" id="IPR050428">
    <property type="entry name" value="TCS_sensor_his_kinase"/>
</dbReference>
<evidence type="ECO:0000256" key="6">
    <source>
        <dbReference type="ARBA" id="ARBA00022679"/>
    </source>
</evidence>
<evidence type="ECO:0000256" key="12">
    <source>
        <dbReference type="SAM" id="Phobius"/>
    </source>
</evidence>
<dbReference type="Pfam" id="PF02518">
    <property type="entry name" value="HATPase_c"/>
    <property type="match status" value="1"/>
</dbReference>
<evidence type="ECO:0000256" key="2">
    <source>
        <dbReference type="ARBA" id="ARBA00001968"/>
    </source>
</evidence>
<dbReference type="InterPro" id="IPR036890">
    <property type="entry name" value="HATPase_C_sf"/>
</dbReference>
<keyword evidence="10" id="KW-0902">Two-component regulatory system</keyword>
<dbReference type="SMART" id="SM00388">
    <property type="entry name" value="HisKA"/>
    <property type="match status" value="1"/>
</dbReference>
<dbReference type="InterPro" id="IPR004358">
    <property type="entry name" value="Sig_transdc_His_kin-like_C"/>
</dbReference>
<dbReference type="InterPro" id="IPR005467">
    <property type="entry name" value="His_kinase_dom"/>
</dbReference>
<dbReference type="SMART" id="SM00387">
    <property type="entry name" value="HATPase_c"/>
    <property type="match status" value="1"/>
</dbReference>
<evidence type="ECO:0000256" key="7">
    <source>
        <dbReference type="ARBA" id="ARBA00022692"/>
    </source>
</evidence>
<comment type="caution">
    <text evidence="15">The sequence shown here is derived from an EMBL/GenBank/DDBJ whole genome shotgun (WGS) entry which is preliminary data.</text>
</comment>
<evidence type="ECO:0000256" key="1">
    <source>
        <dbReference type="ARBA" id="ARBA00000085"/>
    </source>
</evidence>
<dbReference type="AlphaFoldDB" id="A0A917XFQ5"/>
<protein>
    <recommendedName>
        <fullName evidence="4">histidine kinase</fullName>
        <ecNumber evidence="4">2.7.13.3</ecNumber>
    </recommendedName>
</protein>
<dbReference type="PROSITE" id="PS50109">
    <property type="entry name" value="HIS_KIN"/>
    <property type="match status" value="1"/>
</dbReference>
<dbReference type="SMART" id="SM00304">
    <property type="entry name" value="HAMP"/>
    <property type="match status" value="1"/>
</dbReference>